<proteinExistence type="predicted"/>
<evidence type="ECO:0000313" key="2">
    <source>
        <dbReference type="EMBL" id="PSN74659.1"/>
    </source>
</evidence>
<organism evidence="2 3">
    <name type="scientific">Corynespora cassiicola Philippines</name>
    <dbReference type="NCBI Taxonomy" id="1448308"/>
    <lineage>
        <taxon>Eukaryota</taxon>
        <taxon>Fungi</taxon>
        <taxon>Dikarya</taxon>
        <taxon>Ascomycota</taxon>
        <taxon>Pezizomycotina</taxon>
        <taxon>Dothideomycetes</taxon>
        <taxon>Pleosporomycetidae</taxon>
        <taxon>Pleosporales</taxon>
        <taxon>Corynesporascaceae</taxon>
        <taxon>Corynespora</taxon>
    </lineage>
</organism>
<dbReference type="AlphaFoldDB" id="A0A2T2PAH3"/>
<feature type="region of interest" description="Disordered" evidence="1">
    <location>
        <begin position="1"/>
        <end position="20"/>
    </location>
</feature>
<keyword evidence="3" id="KW-1185">Reference proteome</keyword>
<gene>
    <name evidence="2" type="ORF">BS50DRAFT_567459</name>
</gene>
<sequence length="195" mass="22298">MAKNKTFASDANKCPQPRSGVLKPRPLKILAGATALYDYPRGFRRNLFQFTISNCSNTKHADECFYSLDKRFGDYFDLLPEARQSRELMSPLNITKIRVLRKRKVISGEGWVNTDLKKKQRKVAVARMPLKYGGVGNGKWMVGGGLKVPHPLWNAESIEMQGDTIEELGEKETIVEIKERDRMFWGGYQKLKETL</sequence>
<protein>
    <submittedName>
        <fullName evidence="2">Uncharacterized protein</fullName>
    </submittedName>
</protein>
<reference evidence="2 3" key="1">
    <citation type="journal article" date="2018" name="Front. Microbiol.">
        <title>Genome-Wide Analysis of Corynespora cassiicola Leaf Fall Disease Putative Effectors.</title>
        <authorList>
            <person name="Lopez D."/>
            <person name="Ribeiro S."/>
            <person name="Label P."/>
            <person name="Fumanal B."/>
            <person name="Venisse J.S."/>
            <person name="Kohler A."/>
            <person name="de Oliveira R.R."/>
            <person name="Labutti K."/>
            <person name="Lipzen A."/>
            <person name="Lail K."/>
            <person name="Bauer D."/>
            <person name="Ohm R.A."/>
            <person name="Barry K.W."/>
            <person name="Spatafora J."/>
            <person name="Grigoriev I.V."/>
            <person name="Martin F.M."/>
            <person name="Pujade-Renaud V."/>
        </authorList>
    </citation>
    <scope>NUCLEOTIDE SEQUENCE [LARGE SCALE GENOMIC DNA]</scope>
    <source>
        <strain evidence="2 3">Philippines</strain>
    </source>
</reference>
<dbReference type="Proteomes" id="UP000240883">
    <property type="component" value="Unassembled WGS sequence"/>
</dbReference>
<accession>A0A2T2PAH3</accession>
<dbReference type="EMBL" id="KZ678128">
    <property type="protein sequence ID" value="PSN74659.1"/>
    <property type="molecule type" value="Genomic_DNA"/>
</dbReference>
<evidence type="ECO:0000313" key="3">
    <source>
        <dbReference type="Proteomes" id="UP000240883"/>
    </source>
</evidence>
<evidence type="ECO:0000256" key="1">
    <source>
        <dbReference type="SAM" id="MobiDB-lite"/>
    </source>
</evidence>
<name>A0A2T2PAH3_CORCC</name>